<gene>
    <name evidence="2" type="ORF">GCM10022247_64220</name>
</gene>
<evidence type="ECO:0000256" key="1">
    <source>
        <dbReference type="SAM" id="MobiDB-lite"/>
    </source>
</evidence>
<keyword evidence="3" id="KW-1185">Reference proteome</keyword>
<dbReference type="RefSeq" id="WP_344883223.1">
    <property type="nucleotide sequence ID" value="NZ_BAABAL010000019.1"/>
</dbReference>
<proteinExistence type="predicted"/>
<feature type="compositionally biased region" description="Basic and acidic residues" evidence="1">
    <location>
        <begin position="27"/>
        <end position="36"/>
    </location>
</feature>
<sequence>MSEQSLSEDEIRQRVREAMRRSQLQKAQEKKAEQRPEGALLPILRSTSSSPDLEHFPNVPIVPGTLFASFAHVSMTSEGTIGMHHVVEEQLGGRGVDELMAEATANLMVGLTAQIRGSDETPDRMVSLEREGYFAGSAVVAPDFHEWISGILEEDQLLIALPCPDQIYITGASSYWSDQLAQMVLDSDYEPNPLTPTLLLSEGSGLELVVEQPVRTENA</sequence>
<name>A0ABP7TSB6_9PSEU</name>
<comment type="caution">
    <text evidence="2">The sequence shown here is derived from an EMBL/GenBank/DDBJ whole genome shotgun (WGS) entry which is preliminary data.</text>
</comment>
<dbReference type="Proteomes" id="UP001501747">
    <property type="component" value="Unassembled WGS sequence"/>
</dbReference>
<evidence type="ECO:0008006" key="4">
    <source>
        <dbReference type="Google" id="ProtNLM"/>
    </source>
</evidence>
<feature type="region of interest" description="Disordered" evidence="1">
    <location>
        <begin position="1"/>
        <end position="38"/>
    </location>
</feature>
<organism evidence="2 3">
    <name type="scientific">Allokutzneria multivorans</name>
    <dbReference type="NCBI Taxonomy" id="1142134"/>
    <lineage>
        <taxon>Bacteria</taxon>
        <taxon>Bacillati</taxon>
        <taxon>Actinomycetota</taxon>
        <taxon>Actinomycetes</taxon>
        <taxon>Pseudonocardiales</taxon>
        <taxon>Pseudonocardiaceae</taxon>
        <taxon>Allokutzneria</taxon>
    </lineage>
</organism>
<evidence type="ECO:0000313" key="3">
    <source>
        <dbReference type="Proteomes" id="UP001501747"/>
    </source>
</evidence>
<dbReference type="EMBL" id="BAABAL010000019">
    <property type="protein sequence ID" value="GAA4030283.1"/>
    <property type="molecule type" value="Genomic_DNA"/>
</dbReference>
<reference evidence="3" key="1">
    <citation type="journal article" date="2019" name="Int. J. Syst. Evol. Microbiol.">
        <title>The Global Catalogue of Microorganisms (GCM) 10K type strain sequencing project: providing services to taxonomists for standard genome sequencing and annotation.</title>
        <authorList>
            <consortium name="The Broad Institute Genomics Platform"/>
            <consortium name="The Broad Institute Genome Sequencing Center for Infectious Disease"/>
            <person name="Wu L."/>
            <person name="Ma J."/>
        </authorList>
    </citation>
    <scope>NUCLEOTIDE SEQUENCE [LARGE SCALE GENOMIC DNA]</scope>
    <source>
        <strain evidence="3">JCM 17342</strain>
    </source>
</reference>
<accession>A0ABP7TSB6</accession>
<evidence type="ECO:0000313" key="2">
    <source>
        <dbReference type="EMBL" id="GAA4030283.1"/>
    </source>
</evidence>
<feature type="compositionally biased region" description="Basic and acidic residues" evidence="1">
    <location>
        <begin position="9"/>
        <end position="20"/>
    </location>
</feature>
<protein>
    <recommendedName>
        <fullName evidence="4">DUF1444 family protein</fullName>
    </recommendedName>
</protein>